<sequence length="366" mass="41570">MHNNIMAAGSRDRPLMLTPGRYPQWRSRFLRYLDTRPNSEALRKCIQSGPYKPTTVLIHAVEATDDSPAVPEHTIVETPTNMSPENKAHFLAEKEVIYLILTGIGDDIYSTVDACQTAQEIWEAIERSQTTTRHKGKEIAKPITPPSKTVSEEDSNPEQAQRDKYMQKNLARIAKYFKKIYKPTNNNLRTSLNSKNKNVDMTLQYKNDDHSGQFGTQRTVNVAGTREKVRSPPKRVKDSAYHKEKMLLCKQAEQDVPLQAEHYDWLADTDEEVDEQELEAHYSYMAKIQEVPNADTGTDSEPVEQVQNDTGYNVFANALQHSEQSKSVSNTCLVETNDSNVTPDSPDMCEDDIQNDQNDAESDDER</sequence>
<accession>A0A699K7P7</accession>
<feature type="region of interest" description="Disordered" evidence="1">
    <location>
        <begin position="323"/>
        <end position="366"/>
    </location>
</feature>
<dbReference type="AlphaFoldDB" id="A0A699K7P7"/>
<gene>
    <name evidence="2" type="ORF">Tci_652924</name>
</gene>
<feature type="non-terminal residue" evidence="2">
    <location>
        <position position="366"/>
    </location>
</feature>
<proteinExistence type="predicted"/>
<name>A0A699K7P7_TANCI</name>
<feature type="compositionally biased region" description="Polar residues" evidence="1">
    <location>
        <begin position="323"/>
        <end position="343"/>
    </location>
</feature>
<reference evidence="2" key="1">
    <citation type="journal article" date="2019" name="Sci. Rep.">
        <title>Draft genome of Tanacetum cinerariifolium, the natural source of mosquito coil.</title>
        <authorList>
            <person name="Yamashiro T."/>
            <person name="Shiraishi A."/>
            <person name="Satake H."/>
            <person name="Nakayama K."/>
        </authorList>
    </citation>
    <scope>NUCLEOTIDE SEQUENCE</scope>
</reference>
<protein>
    <submittedName>
        <fullName evidence="2">Uncharacterized protein</fullName>
    </submittedName>
</protein>
<feature type="region of interest" description="Disordered" evidence="1">
    <location>
        <begin position="132"/>
        <end position="162"/>
    </location>
</feature>
<dbReference type="EMBL" id="BKCJ010492172">
    <property type="protein sequence ID" value="GFA80952.1"/>
    <property type="molecule type" value="Genomic_DNA"/>
</dbReference>
<organism evidence="2">
    <name type="scientific">Tanacetum cinerariifolium</name>
    <name type="common">Dalmatian daisy</name>
    <name type="synonym">Chrysanthemum cinerariifolium</name>
    <dbReference type="NCBI Taxonomy" id="118510"/>
    <lineage>
        <taxon>Eukaryota</taxon>
        <taxon>Viridiplantae</taxon>
        <taxon>Streptophyta</taxon>
        <taxon>Embryophyta</taxon>
        <taxon>Tracheophyta</taxon>
        <taxon>Spermatophyta</taxon>
        <taxon>Magnoliopsida</taxon>
        <taxon>eudicotyledons</taxon>
        <taxon>Gunneridae</taxon>
        <taxon>Pentapetalae</taxon>
        <taxon>asterids</taxon>
        <taxon>campanulids</taxon>
        <taxon>Asterales</taxon>
        <taxon>Asteraceae</taxon>
        <taxon>Asteroideae</taxon>
        <taxon>Anthemideae</taxon>
        <taxon>Anthemidinae</taxon>
        <taxon>Tanacetum</taxon>
    </lineage>
</organism>
<comment type="caution">
    <text evidence="2">The sequence shown here is derived from an EMBL/GenBank/DDBJ whole genome shotgun (WGS) entry which is preliminary data.</text>
</comment>
<evidence type="ECO:0000256" key="1">
    <source>
        <dbReference type="SAM" id="MobiDB-lite"/>
    </source>
</evidence>
<evidence type="ECO:0000313" key="2">
    <source>
        <dbReference type="EMBL" id="GFA80952.1"/>
    </source>
</evidence>
<feature type="compositionally biased region" description="Acidic residues" evidence="1">
    <location>
        <begin position="347"/>
        <end position="366"/>
    </location>
</feature>